<feature type="non-terminal residue" evidence="3">
    <location>
        <position position="119"/>
    </location>
</feature>
<organism evidence="3 4">
    <name type="scientific">Ascodesmis nigricans</name>
    <dbReference type="NCBI Taxonomy" id="341454"/>
    <lineage>
        <taxon>Eukaryota</taxon>
        <taxon>Fungi</taxon>
        <taxon>Dikarya</taxon>
        <taxon>Ascomycota</taxon>
        <taxon>Pezizomycotina</taxon>
        <taxon>Pezizomycetes</taxon>
        <taxon>Pezizales</taxon>
        <taxon>Ascodesmidaceae</taxon>
        <taxon>Ascodesmis</taxon>
    </lineage>
</organism>
<dbReference type="PANTHER" id="PTHR10039:SF14">
    <property type="entry name" value="NACHT DOMAIN-CONTAINING PROTEIN"/>
    <property type="match status" value="1"/>
</dbReference>
<feature type="domain" description="NACHT" evidence="2">
    <location>
        <begin position="57"/>
        <end position="119"/>
    </location>
</feature>
<keyword evidence="1" id="KW-0677">Repeat</keyword>
<dbReference type="Proteomes" id="UP000298138">
    <property type="component" value="Unassembled WGS sequence"/>
</dbReference>
<dbReference type="AlphaFoldDB" id="A0A4S2MH18"/>
<protein>
    <recommendedName>
        <fullName evidence="2">NACHT domain-containing protein</fullName>
    </recommendedName>
</protein>
<dbReference type="InParanoid" id="A0A4S2MH18"/>
<evidence type="ECO:0000313" key="3">
    <source>
        <dbReference type="EMBL" id="TGZ76141.1"/>
    </source>
</evidence>
<keyword evidence="4" id="KW-1185">Reference proteome</keyword>
<dbReference type="InterPro" id="IPR056884">
    <property type="entry name" value="NPHP3-like_N"/>
</dbReference>
<evidence type="ECO:0000313" key="4">
    <source>
        <dbReference type="Proteomes" id="UP000298138"/>
    </source>
</evidence>
<dbReference type="PROSITE" id="PS50837">
    <property type="entry name" value="NACHT"/>
    <property type="match status" value="1"/>
</dbReference>
<dbReference type="PANTHER" id="PTHR10039">
    <property type="entry name" value="AMELOGENIN"/>
    <property type="match status" value="1"/>
</dbReference>
<dbReference type="Gene3D" id="3.40.50.300">
    <property type="entry name" value="P-loop containing nucleotide triphosphate hydrolases"/>
    <property type="match status" value="1"/>
</dbReference>
<evidence type="ECO:0000256" key="1">
    <source>
        <dbReference type="ARBA" id="ARBA00022737"/>
    </source>
</evidence>
<gene>
    <name evidence="3" type="ORF">EX30DRAFT_312931</name>
</gene>
<proteinExistence type="predicted"/>
<dbReference type="EMBL" id="ML220232">
    <property type="protein sequence ID" value="TGZ76141.1"/>
    <property type="molecule type" value="Genomic_DNA"/>
</dbReference>
<evidence type="ECO:0000259" key="2">
    <source>
        <dbReference type="PROSITE" id="PS50837"/>
    </source>
</evidence>
<accession>A0A4S2MH18</accession>
<dbReference type="OrthoDB" id="195446at2759"/>
<dbReference type="InterPro" id="IPR027417">
    <property type="entry name" value="P-loop_NTPase"/>
</dbReference>
<name>A0A4S2MH18_9PEZI</name>
<sequence>MLVIENEKKSLLECRRWLNFFDPKPEYERHHKAQYKGTGQWIFEDSEFQKWRQLLEGVLWIQGKAGAGKSVLTSFIIDKLQKQDSNNKVCCVHVYFFFRNGDDRTAGPATMLASLVEQL</sequence>
<reference evidence="3 4" key="1">
    <citation type="submission" date="2019-04" db="EMBL/GenBank/DDBJ databases">
        <title>Comparative genomics and transcriptomics to analyze fruiting body development in filamentous ascomycetes.</title>
        <authorList>
            <consortium name="DOE Joint Genome Institute"/>
            <person name="Lutkenhaus R."/>
            <person name="Traeger S."/>
            <person name="Breuer J."/>
            <person name="Kuo A."/>
            <person name="Lipzen A."/>
            <person name="Pangilinan J."/>
            <person name="Dilworth D."/>
            <person name="Sandor L."/>
            <person name="Poggeler S."/>
            <person name="Barry K."/>
            <person name="Grigoriev I.V."/>
            <person name="Nowrousian M."/>
        </authorList>
    </citation>
    <scope>NUCLEOTIDE SEQUENCE [LARGE SCALE GENOMIC DNA]</scope>
    <source>
        <strain evidence="3 4">CBS 389.68</strain>
    </source>
</reference>
<dbReference type="Pfam" id="PF24883">
    <property type="entry name" value="NPHP3_N"/>
    <property type="match status" value="1"/>
</dbReference>
<dbReference type="InterPro" id="IPR007111">
    <property type="entry name" value="NACHT_NTPase"/>
</dbReference>